<dbReference type="Gene3D" id="3.40.50.300">
    <property type="entry name" value="P-loop containing nucleotide triphosphate hydrolases"/>
    <property type="match status" value="1"/>
</dbReference>
<feature type="binding site" evidence="9">
    <location>
        <position position="16"/>
    </location>
    <ligand>
        <name>Mg(2+)</name>
        <dbReference type="ChEBI" id="CHEBI:18420"/>
    </ligand>
</feature>
<reference evidence="10" key="1">
    <citation type="journal article" date="2014" name="Int. J. Syst. Evol. Microbiol.">
        <title>Complete genome sequence of Corynebacterium casei LMG S-19264T (=DSM 44701T), isolated from a smear-ripened cheese.</title>
        <authorList>
            <consortium name="US DOE Joint Genome Institute (JGI-PGF)"/>
            <person name="Walter F."/>
            <person name="Albersmeier A."/>
            <person name="Kalinowski J."/>
            <person name="Ruckert C."/>
        </authorList>
    </citation>
    <scope>NUCLEOTIDE SEQUENCE</scope>
    <source>
        <strain evidence="10">VKM B-2748</strain>
    </source>
</reference>
<dbReference type="InterPro" id="IPR027417">
    <property type="entry name" value="P-loop_NTPase"/>
</dbReference>
<evidence type="ECO:0000256" key="9">
    <source>
        <dbReference type="HAMAP-Rule" id="MF_00336"/>
    </source>
</evidence>
<comment type="pathway">
    <text evidence="9">Cofactor biosynthesis; biotin biosynthesis; biotin from 7,8-diaminononanoate: step 1/2.</text>
</comment>
<dbReference type="GO" id="GO:0005829">
    <property type="term" value="C:cytosol"/>
    <property type="evidence" value="ECO:0007669"/>
    <property type="project" value="TreeGrafter"/>
</dbReference>
<evidence type="ECO:0000313" key="10">
    <source>
        <dbReference type="EMBL" id="GLK79778.1"/>
    </source>
</evidence>
<dbReference type="Proteomes" id="UP001143309">
    <property type="component" value="Unassembled WGS sequence"/>
</dbReference>
<keyword evidence="2 9" id="KW-0436">Ligase</keyword>
<comment type="caution">
    <text evidence="9">Lacks conserved residue(s) required for the propagation of feature annotation.</text>
</comment>
<evidence type="ECO:0000256" key="7">
    <source>
        <dbReference type="ARBA" id="ARBA00022842"/>
    </source>
</evidence>
<feature type="active site" evidence="9">
    <location>
        <position position="32"/>
    </location>
</feature>
<sequence>MTPIVATGTDTGVGKTVVAAALAAALGAHYWKPVQAGLDEATDSETVARLAGLNPERVLPEAYRLRTPASPHLAAELDGVAIEVDRLDPPSVDGPLVIEGAGGLLVPLTRDVLTIDLFARWGFPAVLVARTALGGINHALLSLEALKARRIPIAGVAFVGDDNPDTIATIAAFSGAKVLGRLPRLDPLTPETLKAAFAAGFDIRPLR</sequence>
<evidence type="ECO:0000256" key="1">
    <source>
        <dbReference type="ARBA" id="ARBA00022490"/>
    </source>
</evidence>
<comment type="catalytic activity">
    <reaction evidence="8">
        <text>(7R,8S)-8-amino-7-(carboxyamino)nonanoate + ATP = (4R,5S)-dethiobiotin + ADP + phosphate + H(+)</text>
        <dbReference type="Rhea" id="RHEA:63684"/>
        <dbReference type="ChEBI" id="CHEBI:15378"/>
        <dbReference type="ChEBI" id="CHEBI:30616"/>
        <dbReference type="ChEBI" id="CHEBI:43474"/>
        <dbReference type="ChEBI" id="CHEBI:149470"/>
        <dbReference type="ChEBI" id="CHEBI:149473"/>
        <dbReference type="ChEBI" id="CHEBI:456216"/>
    </reaction>
</comment>
<dbReference type="PIRSF" id="PIRSF006755">
    <property type="entry name" value="DTB_synth"/>
    <property type="match status" value="1"/>
</dbReference>
<dbReference type="InterPro" id="IPR004472">
    <property type="entry name" value="DTB_synth_BioD"/>
</dbReference>
<keyword evidence="5 9" id="KW-0093">Biotin biosynthesis</keyword>
<dbReference type="GO" id="GO:0009102">
    <property type="term" value="P:biotin biosynthetic process"/>
    <property type="evidence" value="ECO:0007669"/>
    <property type="project" value="UniProtKB-UniRule"/>
</dbReference>
<comment type="cofactor">
    <cofactor evidence="9">
        <name>Mg(2+)</name>
        <dbReference type="ChEBI" id="CHEBI:18420"/>
    </cofactor>
</comment>
<feature type="binding site" evidence="9">
    <location>
        <position position="43"/>
    </location>
    <ligand>
        <name>ATP</name>
        <dbReference type="ChEBI" id="CHEBI:30616"/>
    </ligand>
</feature>
<evidence type="ECO:0000256" key="2">
    <source>
        <dbReference type="ARBA" id="ARBA00022598"/>
    </source>
</evidence>
<dbReference type="HAMAP" id="MF_00336">
    <property type="entry name" value="BioD"/>
    <property type="match status" value="1"/>
</dbReference>
<dbReference type="EMBL" id="BSFL01000002">
    <property type="protein sequence ID" value="GLK79778.1"/>
    <property type="molecule type" value="Genomic_DNA"/>
</dbReference>
<evidence type="ECO:0000256" key="4">
    <source>
        <dbReference type="ARBA" id="ARBA00022741"/>
    </source>
</evidence>
<comment type="caution">
    <text evidence="10">The sequence shown here is derived from an EMBL/GenBank/DDBJ whole genome shotgun (WGS) entry which is preliminary data.</text>
</comment>
<feature type="binding site" evidence="9">
    <location>
        <position position="43"/>
    </location>
    <ligand>
        <name>Mg(2+)</name>
        <dbReference type="ChEBI" id="CHEBI:18420"/>
    </ligand>
</feature>
<comment type="subcellular location">
    <subcellularLocation>
        <location evidence="9">Cytoplasm</location>
    </subcellularLocation>
</comment>
<feature type="binding site" evidence="9">
    <location>
        <begin position="183"/>
        <end position="185"/>
    </location>
    <ligand>
        <name>ATP</name>
        <dbReference type="ChEBI" id="CHEBI:30616"/>
    </ligand>
</feature>
<keyword evidence="11" id="KW-1185">Reference proteome</keyword>
<evidence type="ECO:0000313" key="11">
    <source>
        <dbReference type="Proteomes" id="UP001143309"/>
    </source>
</evidence>
<feature type="binding site" evidence="9">
    <location>
        <begin position="99"/>
        <end position="102"/>
    </location>
    <ligand>
        <name>ATP</name>
        <dbReference type="ChEBI" id="CHEBI:30616"/>
    </ligand>
</feature>
<dbReference type="EC" id="6.3.3.3" evidence="9"/>
<dbReference type="RefSeq" id="WP_271200273.1">
    <property type="nucleotide sequence ID" value="NZ_BSFL01000002.1"/>
</dbReference>
<dbReference type="GO" id="GO:0000287">
    <property type="term" value="F:magnesium ion binding"/>
    <property type="evidence" value="ECO:0007669"/>
    <property type="project" value="UniProtKB-UniRule"/>
</dbReference>
<keyword evidence="4 9" id="KW-0547">Nucleotide-binding</keyword>
<keyword evidence="7 9" id="KW-0460">Magnesium</keyword>
<dbReference type="PANTHER" id="PTHR43210:SF2">
    <property type="entry name" value="ATP-DEPENDENT DETHIOBIOTIN SYNTHETASE BIOD 2"/>
    <property type="match status" value="1"/>
</dbReference>
<comment type="subunit">
    <text evidence="9">Homodimer.</text>
</comment>
<dbReference type="GO" id="GO:0004141">
    <property type="term" value="F:dethiobiotin synthase activity"/>
    <property type="evidence" value="ECO:0007669"/>
    <property type="project" value="UniProtKB-UniRule"/>
</dbReference>
<evidence type="ECO:0000256" key="8">
    <source>
        <dbReference type="ARBA" id="ARBA00047386"/>
    </source>
</evidence>
<dbReference type="SUPFAM" id="SSF52540">
    <property type="entry name" value="P-loop containing nucleoside triphosphate hydrolases"/>
    <property type="match status" value="1"/>
</dbReference>
<comment type="function">
    <text evidence="9">Catalyzes a mechanistically unusual reaction, the ATP-dependent insertion of CO2 between the N7 and N8 nitrogen atoms of 7,8-diaminopelargonic acid (DAPA, also called 7,8-diammoniononanoate) to form a ureido ring.</text>
</comment>
<dbReference type="AlphaFoldDB" id="A0A9W6JQH8"/>
<evidence type="ECO:0000256" key="5">
    <source>
        <dbReference type="ARBA" id="ARBA00022756"/>
    </source>
</evidence>
<keyword evidence="6 9" id="KW-0067">ATP-binding</keyword>
<feature type="binding site" evidence="9">
    <location>
        <position position="99"/>
    </location>
    <ligand>
        <name>Mg(2+)</name>
        <dbReference type="ChEBI" id="CHEBI:18420"/>
    </ligand>
</feature>
<evidence type="ECO:0000256" key="3">
    <source>
        <dbReference type="ARBA" id="ARBA00022723"/>
    </source>
</evidence>
<reference evidence="10" key="2">
    <citation type="submission" date="2023-01" db="EMBL/GenBank/DDBJ databases">
        <authorList>
            <person name="Sun Q."/>
            <person name="Evtushenko L."/>
        </authorList>
    </citation>
    <scope>NUCLEOTIDE SEQUENCE</scope>
    <source>
        <strain evidence="10">VKM B-2748</strain>
    </source>
</reference>
<protein>
    <recommendedName>
        <fullName evidence="9">ATP-dependent dethiobiotin synthetase BioD</fullName>
        <ecNumber evidence="9">6.3.3.3</ecNumber>
    </recommendedName>
    <alternativeName>
        <fullName evidence="9">DTB synthetase</fullName>
        <shortName evidence="9">DTBS</shortName>
    </alternativeName>
    <alternativeName>
        <fullName evidence="9">Dethiobiotin synthase</fullName>
    </alternativeName>
</protein>
<evidence type="ECO:0000256" key="6">
    <source>
        <dbReference type="ARBA" id="ARBA00022840"/>
    </source>
</evidence>
<organism evidence="10 11">
    <name type="scientific">Methylopila turkensis</name>
    <dbReference type="NCBI Taxonomy" id="1437816"/>
    <lineage>
        <taxon>Bacteria</taxon>
        <taxon>Pseudomonadati</taxon>
        <taxon>Pseudomonadota</taxon>
        <taxon>Alphaproteobacteria</taxon>
        <taxon>Hyphomicrobiales</taxon>
        <taxon>Methylopilaceae</taxon>
        <taxon>Methylopila</taxon>
    </lineage>
</organism>
<proteinExistence type="inferred from homology"/>
<dbReference type="NCBIfam" id="TIGR00347">
    <property type="entry name" value="bioD"/>
    <property type="match status" value="1"/>
</dbReference>
<gene>
    <name evidence="9 10" type="primary">bioD</name>
    <name evidence="10" type="ORF">GCM10008174_15190</name>
</gene>
<keyword evidence="1 9" id="KW-0963">Cytoplasm</keyword>
<dbReference type="GO" id="GO:0005524">
    <property type="term" value="F:ATP binding"/>
    <property type="evidence" value="ECO:0007669"/>
    <property type="project" value="UniProtKB-UniRule"/>
</dbReference>
<comment type="catalytic activity">
    <reaction evidence="9">
        <text>(7R,8S)-7,8-diammoniononanoate + CO2 + ATP = (4R,5S)-dethiobiotin + ADP + phosphate + 3 H(+)</text>
        <dbReference type="Rhea" id="RHEA:15805"/>
        <dbReference type="ChEBI" id="CHEBI:15378"/>
        <dbReference type="ChEBI" id="CHEBI:16526"/>
        <dbReference type="ChEBI" id="CHEBI:30616"/>
        <dbReference type="ChEBI" id="CHEBI:43474"/>
        <dbReference type="ChEBI" id="CHEBI:149469"/>
        <dbReference type="ChEBI" id="CHEBI:149473"/>
        <dbReference type="ChEBI" id="CHEBI:456216"/>
        <dbReference type="EC" id="6.3.3.3"/>
    </reaction>
</comment>
<keyword evidence="3 9" id="KW-0479">Metal-binding</keyword>
<accession>A0A9W6JQH8</accession>
<dbReference type="PANTHER" id="PTHR43210">
    <property type="entry name" value="DETHIOBIOTIN SYNTHETASE"/>
    <property type="match status" value="1"/>
</dbReference>
<dbReference type="Pfam" id="PF13500">
    <property type="entry name" value="AAA_26"/>
    <property type="match status" value="1"/>
</dbReference>
<comment type="similarity">
    <text evidence="9">Belongs to the dethiobiotin synthetase family.</text>
</comment>
<name>A0A9W6JQH8_9HYPH</name>
<dbReference type="CDD" id="cd03109">
    <property type="entry name" value="DTBS"/>
    <property type="match status" value="1"/>
</dbReference>
<feature type="binding site" evidence="9">
    <location>
        <begin position="12"/>
        <end position="17"/>
    </location>
    <ligand>
        <name>ATP</name>
        <dbReference type="ChEBI" id="CHEBI:30616"/>
    </ligand>
</feature>